<reference evidence="2 3" key="1">
    <citation type="journal article" date="2015" name="Proc. Natl. Acad. Sci. U.S.A.">
        <title>The resurrection genome of Boea hygrometrica: A blueprint for survival of dehydration.</title>
        <authorList>
            <person name="Xiao L."/>
            <person name="Yang G."/>
            <person name="Zhang L."/>
            <person name="Yang X."/>
            <person name="Zhao S."/>
            <person name="Ji Z."/>
            <person name="Zhou Q."/>
            <person name="Hu M."/>
            <person name="Wang Y."/>
            <person name="Chen M."/>
            <person name="Xu Y."/>
            <person name="Jin H."/>
            <person name="Xiao X."/>
            <person name="Hu G."/>
            <person name="Bao F."/>
            <person name="Hu Y."/>
            <person name="Wan P."/>
            <person name="Li L."/>
            <person name="Deng X."/>
            <person name="Kuang T."/>
            <person name="Xiang C."/>
            <person name="Zhu J.K."/>
            <person name="Oliver M.J."/>
            <person name="He Y."/>
        </authorList>
    </citation>
    <scope>NUCLEOTIDE SEQUENCE [LARGE SCALE GENOMIC DNA]</scope>
    <source>
        <strain evidence="3">cv. XS01</strain>
    </source>
</reference>
<evidence type="ECO:0000313" key="3">
    <source>
        <dbReference type="Proteomes" id="UP000250235"/>
    </source>
</evidence>
<evidence type="ECO:0000313" key="2">
    <source>
        <dbReference type="EMBL" id="KZV33506.1"/>
    </source>
</evidence>
<dbReference type="EMBL" id="KV005759">
    <property type="protein sequence ID" value="KZV33506.1"/>
    <property type="molecule type" value="Genomic_DNA"/>
</dbReference>
<evidence type="ECO:0000256" key="1">
    <source>
        <dbReference type="SAM" id="MobiDB-lite"/>
    </source>
</evidence>
<feature type="compositionally biased region" description="Polar residues" evidence="1">
    <location>
        <begin position="46"/>
        <end position="58"/>
    </location>
</feature>
<feature type="region of interest" description="Disordered" evidence="1">
    <location>
        <begin position="24"/>
        <end position="68"/>
    </location>
</feature>
<organism evidence="2 3">
    <name type="scientific">Dorcoceras hygrometricum</name>
    <dbReference type="NCBI Taxonomy" id="472368"/>
    <lineage>
        <taxon>Eukaryota</taxon>
        <taxon>Viridiplantae</taxon>
        <taxon>Streptophyta</taxon>
        <taxon>Embryophyta</taxon>
        <taxon>Tracheophyta</taxon>
        <taxon>Spermatophyta</taxon>
        <taxon>Magnoliopsida</taxon>
        <taxon>eudicotyledons</taxon>
        <taxon>Gunneridae</taxon>
        <taxon>Pentapetalae</taxon>
        <taxon>asterids</taxon>
        <taxon>lamiids</taxon>
        <taxon>Lamiales</taxon>
        <taxon>Gesneriaceae</taxon>
        <taxon>Didymocarpoideae</taxon>
        <taxon>Trichosporeae</taxon>
        <taxon>Loxocarpinae</taxon>
        <taxon>Dorcoceras</taxon>
    </lineage>
</organism>
<keyword evidence="3" id="KW-1185">Reference proteome</keyword>
<gene>
    <name evidence="2" type="ORF">F511_31111</name>
</gene>
<accession>A0A2Z7BNI2</accession>
<protein>
    <submittedName>
        <fullName evidence="2">Dentin sialophosphoprotein-like</fullName>
    </submittedName>
</protein>
<proteinExistence type="predicted"/>
<dbReference type="AlphaFoldDB" id="A0A2Z7BNI2"/>
<sequence>MKRRRAEESADGLALMTSLVTSSYSADGLREQSQESADSVGKLCVDNQSQDPVASYSGSRRKQQEHPVESFYESAVAMNIVASSTHPVASFGIKTQEKKKQAKCRNSTSRELQYPVAGNIDARYPVVVMNQQRSS</sequence>
<name>A0A2Z7BNI2_9LAMI</name>
<dbReference type="Proteomes" id="UP000250235">
    <property type="component" value="Unassembled WGS sequence"/>
</dbReference>